<feature type="region of interest" description="Disordered" evidence="1">
    <location>
        <begin position="166"/>
        <end position="239"/>
    </location>
</feature>
<evidence type="ECO:0000256" key="1">
    <source>
        <dbReference type="SAM" id="MobiDB-lite"/>
    </source>
</evidence>
<feature type="compositionally biased region" description="Low complexity" evidence="1">
    <location>
        <begin position="178"/>
        <end position="188"/>
    </location>
</feature>
<evidence type="ECO:0000313" key="4">
    <source>
        <dbReference type="EMBL" id="XDQ13384.1"/>
    </source>
</evidence>
<protein>
    <submittedName>
        <fullName evidence="4">PepSY domain-containing protein</fullName>
    </submittedName>
</protein>
<gene>
    <name evidence="4" type="ORF">AB5J55_29020</name>
</gene>
<reference evidence="4" key="1">
    <citation type="submission" date="2024-07" db="EMBL/GenBank/DDBJ databases">
        <authorList>
            <person name="Yu S.T."/>
        </authorList>
    </citation>
    <scope>NUCLEOTIDE SEQUENCE</scope>
    <source>
        <strain evidence="4">R11</strain>
    </source>
</reference>
<evidence type="ECO:0000259" key="3">
    <source>
        <dbReference type="Pfam" id="PF03413"/>
    </source>
</evidence>
<feature type="compositionally biased region" description="Basic and acidic residues" evidence="1">
    <location>
        <begin position="51"/>
        <end position="64"/>
    </location>
</feature>
<proteinExistence type="predicted"/>
<feature type="domain" description="PepSY" evidence="3">
    <location>
        <begin position="92"/>
        <end position="148"/>
    </location>
</feature>
<accession>A0AB39N872</accession>
<dbReference type="EMBL" id="CP163432">
    <property type="protein sequence ID" value="XDQ13384.1"/>
    <property type="molecule type" value="Genomic_DNA"/>
</dbReference>
<feature type="signal peptide" evidence="2">
    <location>
        <begin position="1"/>
        <end position="27"/>
    </location>
</feature>
<name>A0AB39N872_9ACTN</name>
<dbReference type="Pfam" id="PF03413">
    <property type="entry name" value="PepSY"/>
    <property type="match status" value="2"/>
</dbReference>
<dbReference type="AlphaFoldDB" id="A0AB39N872"/>
<dbReference type="Gene3D" id="3.10.450.40">
    <property type="match status" value="2"/>
</dbReference>
<organism evidence="4">
    <name type="scientific">Streptomyces sp. R11</name>
    <dbReference type="NCBI Taxonomy" id="3238625"/>
    <lineage>
        <taxon>Bacteria</taxon>
        <taxon>Bacillati</taxon>
        <taxon>Actinomycetota</taxon>
        <taxon>Actinomycetes</taxon>
        <taxon>Kitasatosporales</taxon>
        <taxon>Streptomycetaceae</taxon>
        <taxon>Streptomyces</taxon>
    </lineage>
</organism>
<feature type="domain" description="PepSY" evidence="3">
    <location>
        <begin position="172"/>
        <end position="218"/>
    </location>
</feature>
<feature type="compositionally biased region" description="Acidic residues" evidence="1">
    <location>
        <begin position="65"/>
        <end position="82"/>
    </location>
</feature>
<feature type="chain" id="PRO_5044317440" evidence="2">
    <location>
        <begin position="28"/>
        <end position="239"/>
    </location>
</feature>
<evidence type="ECO:0000256" key="2">
    <source>
        <dbReference type="SAM" id="SignalP"/>
    </source>
</evidence>
<feature type="compositionally biased region" description="Basic and acidic residues" evidence="1">
    <location>
        <begin position="204"/>
        <end position="220"/>
    </location>
</feature>
<feature type="region of interest" description="Disordered" evidence="1">
    <location>
        <begin position="24"/>
        <end position="124"/>
    </location>
</feature>
<sequence length="239" mass="24829">MKRNIVIATVTAAALIGGGTVAAYASADDGNAPTQRQTNVRVADDRDDAADDRNEAADDRNDAADDRDDAADDRNDDADDRSDDATEARASKITSADAIASALKNTPGTAVSADRDDDGAGAWDVNVVKGDGTEYSVQVSPDTAKVVGAQRDDDDDNDGREDLAALKGASVDAREAAEAGAAKGTVTDVDLDDDGPAAWSVETTRGEWKVDLKTGKVTQDHDDDTAQGNGQDDRDGDDD</sequence>
<keyword evidence="2" id="KW-0732">Signal</keyword>
<dbReference type="RefSeq" id="WP_369273446.1">
    <property type="nucleotide sequence ID" value="NZ_CP163432.1"/>
</dbReference>
<dbReference type="InterPro" id="IPR025711">
    <property type="entry name" value="PepSY"/>
</dbReference>